<evidence type="ECO:0000256" key="4">
    <source>
        <dbReference type="ARBA" id="ARBA00022692"/>
    </source>
</evidence>
<keyword evidence="12" id="KW-1185">Reference proteome</keyword>
<evidence type="ECO:0000256" key="7">
    <source>
        <dbReference type="SAM" id="Phobius"/>
    </source>
</evidence>
<evidence type="ECO:0000256" key="3">
    <source>
        <dbReference type="ARBA" id="ARBA00022475"/>
    </source>
</evidence>
<dbReference type="GO" id="GO:0005886">
    <property type="term" value="C:plasma membrane"/>
    <property type="evidence" value="ECO:0007669"/>
    <property type="project" value="UniProtKB-SubCell"/>
</dbReference>
<comment type="subcellular location">
    <subcellularLocation>
        <location evidence="1">Cell membrane</location>
        <topology evidence="1">Multi-pass membrane protein</topology>
    </subcellularLocation>
</comment>
<evidence type="ECO:0000256" key="1">
    <source>
        <dbReference type="ARBA" id="ARBA00004651"/>
    </source>
</evidence>
<keyword evidence="5 7" id="KW-1133">Transmembrane helix</keyword>
<protein>
    <submittedName>
        <fullName evidence="11">Multicomponent Na+:H+ antiporter subunit B</fullName>
    </submittedName>
</protein>
<dbReference type="Proteomes" id="UP000587760">
    <property type="component" value="Unassembled WGS sequence"/>
</dbReference>
<evidence type="ECO:0000256" key="8">
    <source>
        <dbReference type="SAM" id="SignalP"/>
    </source>
</evidence>
<feature type="transmembrane region" description="Helical" evidence="7">
    <location>
        <begin position="203"/>
        <end position="222"/>
    </location>
</feature>
<feature type="transmembrane region" description="Helical" evidence="7">
    <location>
        <begin position="158"/>
        <end position="183"/>
    </location>
</feature>
<dbReference type="Pfam" id="PF04039">
    <property type="entry name" value="MnhB"/>
    <property type="match status" value="1"/>
</dbReference>
<evidence type="ECO:0000313" key="11">
    <source>
        <dbReference type="EMBL" id="MBB6482747.1"/>
    </source>
</evidence>
<evidence type="ECO:0000259" key="10">
    <source>
        <dbReference type="Pfam" id="PF20501"/>
    </source>
</evidence>
<feature type="domain" description="Na+/H+ antiporter MnhB subunit-related protein" evidence="9">
    <location>
        <begin position="100"/>
        <end position="217"/>
    </location>
</feature>
<keyword evidence="6 7" id="KW-0472">Membrane</keyword>
<sequence>MAKNIAVILLLLAMGTLFYNLADNFQAADSLNETATYYAENTADEVGTANIVTAIVVTYRGLDTLGEVTILFLTAAIVAFLLKGNTSGVERETRDSSELLKTAAGVITPLIFLLGAYIFINGHLTPGGGFQGGAVIASGLILLLLAKPESKAATGLFAVVESISGLAYVALGIAGIFLAGGFLDNSILPLGKVGDLMSAGAVPVIYILVGLKVGSELAGLLAKFHSMQGDK</sequence>
<evidence type="ECO:0000256" key="5">
    <source>
        <dbReference type="ARBA" id="ARBA00022989"/>
    </source>
</evidence>
<feature type="chain" id="PRO_5032822743" evidence="8">
    <location>
        <begin position="23"/>
        <end position="231"/>
    </location>
</feature>
<feature type="transmembrane region" description="Helical" evidence="7">
    <location>
        <begin position="64"/>
        <end position="82"/>
    </location>
</feature>
<accession>A0A841RHU6</accession>
<keyword evidence="8" id="KW-0732">Signal</keyword>
<comment type="caution">
    <text evidence="11">The sequence shown here is derived from an EMBL/GenBank/DDBJ whole genome shotgun (WGS) entry which is preliminary data.</text>
</comment>
<feature type="domain" description="MrpA C-terminal/MbhE" evidence="10">
    <location>
        <begin position="14"/>
        <end position="83"/>
    </location>
</feature>
<feature type="transmembrane region" description="Helical" evidence="7">
    <location>
        <begin position="103"/>
        <end position="122"/>
    </location>
</feature>
<dbReference type="EMBL" id="JACHGJ010000026">
    <property type="protein sequence ID" value="MBB6482747.1"/>
    <property type="molecule type" value="Genomic_DNA"/>
</dbReference>
<evidence type="ECO:0000256" key="2">
    <source>
        <dbReference type="ARBA" id="ARBA00009425"/>
    </source>
</evidence>
<keyword evidence="4 7" id="KW-0812">Transmembrane</keyword>
<reference evidence="11 12" key="1">
    <citation type="submission" date="2020-08" db="EMBL/GenBank/DDBJ databases">
        <title>Genomic Encyclopedia of Type Strains, Phase IV (KMG-IV): sequencing the most valuable type-strain genomes for metagenomic binning, comparative biology and taxonomic classification.</title>
        <authorList>
            <person name="Goeker M."/>
        </authorList>
    </citation>
    <scope>NUCLEOTIDE SEQUENCE [LARGE SCALE GENOMIC DNA]</scope>
    <source>
        <strain evidence="11 12">DSM 2461</strain>
    </source>
</reference>
<feature type="signal peptide" evidence="8">
    <location>
        <begin position="1"/>
        <end position="22"/>
    </location>
</feature>
<dbReference type="PANTHER" id="PTHR33932">
    <property type="entry name" value="NA(+)/H(+) ANTIPORTER SUBUNIT B"/>
    <property type="match status" value="1"/>
</dbReference>
<name>A0A841RHU6_9SPIO</name>
<proteinExistence type="inferred from homology"/>
<dbReference type="AlphaFoldDB" id="A0A841RHU6"/>
<dbReference type="Pfam" id="PF20501">
    <property type="entry name" value="MbhE"/>
    <property type="match status" value="1"/>
</dbReference>
<evidence type="ECO:0000256" key="6">
    <source>
        <dbReference type="ARBA" id="ARBA00023136"/>
    </source>
</evidence>
<dbReference type="InterPro" id="IPR050622">
    <property type="entry name" value="CPA3_antiporter_subunitB"/>
</dbReference>
<keyword evidence="3" id="KW-1003">Cell membrane</keyword>
<organism evidence="11 12">
    <name type="scientific">Spirochaeta isovalerica</name>
    <dbReference type="NCBI Taxonomy" id="150"/>
    <lineage>
        <taxon>Bacteria</taxon>
        <taxon>Pseudomonadati</taxon>
        <taxon>Spirochaetota</taxon>
        <taxon>Spirochaetia</taxon>
        <taxon>Spirochaetales</taxon>
        <taxon>Spirochaetaceae</taxon>
        <taxon>Spirochaeta</taxon>
    </lineage>
</organism>
<dbReference type="PANTHER" id="PTHR33932:SF4">
    <property type="entry name" value="NA(+)_H(+) ANTIPORTER SUBUNIT B"/>
    <property type="match status" value="1"/>
</dbReference>
<dbReference type="RefSeq" id="WP_184748981.1">
    <property type="nucleotide sequence ID" value="NZ_JACHGJ010000026.1"/>
</dbReference>
<feature type="transmembrane region" description="Helical" evidence="7">
    <location>
        <begin position="128"/>
        <end position="146"/>
    </location>
</feature>
<dbReference type="InterPro" id="IPR046806">
    <property type="entry name" value="MrpA_C/MbhE"/>
</dbReference>
<comment type="similarity">
    <text evidence="2">Belongs to the CPA3 antiporters (TC 2.A.63) subunit B family.</text>
</comment>
<dbReference type="InterPro" id="IPR007182">
    <property type="entry name" value="MnhB"/>
</dbReference>
<gene>
    <name evidence="11" type="ORF">HNR50_004454</name>
</gene>
<evidence type="ECO:0000259" key="9">
    <source>
        <dbReference type="Pfam" id="PF04039"/>
    </source>
</evidence>
<evidence type="ECO:0000313" key="12">
    <source>
        <dbReference type="Proteomes" id="UP000587760"/>
    </source>
</evidence>